<reference evidence="2 3" key="1">
    <citation type="submission" date="2017-12" db="EMBL/GenBank/DDBJ databases">
        <title>Hemimetabolous genomes reveal molecular basis of termite eusociality.</title>
        <authorList>
            <person name="Harrison M.C."/>
            <person name="Jongepier E."/>
            <person name="Robertson H.M."/>
            <person name="Arning N."/>
            <person name="Bitard-Feildel T."/>
            <person name="Chao H."/>
            <person name="Childers C.P."/>
            <person name="Dinh H."/>
            <person name="Doddapaneni H."/>
            <person name="Dugan S."/>
            <person name="Gowin J."/>
            <person name="Greiner C."/>
            <person name="Han Y."/>
            <person name="Hu H."/>
            <person name="Hughes D.S.T."/>
            <person name="Huylmans A.-K."/>
            <person name="Kemena C."/>
            <person name="Kremer L.P.M."/>
            <person name="Lee S.L."/>
            <person name="Lopez-Ezquerra A."/>
            <person name="Mallet L."/>
            <person name="Monroy-Kuhn J.M."/>
            <person name="Moser A."/>
            <person name="Murali S.C."/>
            <person name="Muzny D.M."/>
            <person name="Otani S."/>
            <person name="Piulachs M.-D."/>
            <person name="Poelchau M."/>
            <person name="Qu J."/>
            <person name="Schaub F."/>
            <person name="Wada-Katsumata A."/>
            <person name="Worley K.C."/>
            <person name="Xie Q."/>
            <person name="Ylla G."/>
            <person name="Poulsen M."/>
            <person name="Gibbs R.A."/>
            <person name="Schal C."/>
            <person name="Richards S."/>
            <person name="Belles X."/>
            <person name="Korb J."/>
            <person name="Bornberg-Bauer E."/>
        </authorList>
    </citation>
    <scope>NUCLEOTIDE SEQUENCE [LARGE SCALE GENOMIC DNA]</scope>
    <source>
        <tissue evidence="2">Whole body</tissue>
    </source>
</reference>
<dbReference type="InterPro" id="IPR007110">
    <property type="entry name" value="Ig-like_dom"/>
</dbReference>
<dbReference type="InterPro" id="IPR013783">
    <property type="entry name" value="Ig-like_fold"/>
</dbReference>
<dbReference type="Proteomes" id="UP000235965">
    <property type="component" value="Unassembled WGS sequence"/>
</dbReference>
<evidence type="ECO:0000259" key="1">
    <source>
        <dbReference type="PROSITE" id="PS50835"/>
    </source>
</evidence>
<keyword evidence="3" id="KW-1185">Reference proteome</keyword>
<name>A0A2J7Q2I3_9NEOP</name>
<dbReference type="InterPro" id="IPR003599">
    <property type="entry name" value="Ig_sub"/>
</dbReference>
<dbReference type="InterPro" id="IPR037448">
    <property type="entry name" value="Zig-8"/>
</dbReference>
<dbReference type="Pfam" id="PF13927">
    <property type="entry name" value="Ig_3"/>
    <property type="match status" value="1"/>
</dbReference>
<evidence type="ECO:0000313" key="2">
    <source>
        <dbReference type="EMBL" id="PNF22798.1"/>
    </source>
</evidence>
<organism evidence="2 3">
    <name type="scientific">Cryptotermes secundus</name>
    <dbReference type="NCBI Taxonomy" id="105785"/>
    <lineage>
        <taxon>Eukaryota</taxon>
        <taxon>Metazoa</taxon>
        <taxon>Ecdysozoa</taxon>
        <taxon>Arthropoda</taxon>
        <taxon>Hexapoda</taxon>
        <taxon>Insecta</taxon>
        <taxon>Pterygota</taxon>
        <taxon>Neoptera</taxon>
        <taxon>Polyneoptera</taxon>
        <taxon>Dictyoptera</taxon>
        <taxon>Blattodea</taxon>
        <taxon>Blattoidea</taxon>
        <taxon>Termitoidae</taxon>
        <taxon>Kalotermitidae</taxon>
        <taxon>Cryptotermitinae</taxon>
        <taxon>Cryptotermes</taxon>
    </lineage>
</organism>
<dbReference type="GO" id="GO:0050808">
    <property type="term" value="P:synapse organization"/>
    <property type="evidence" value="ECO:0007669"/>
    <property type="project" value="TreeGrafter"/>
</dbReference>
<gene>
    <name evidence="2" type="ORF">B7P43_G02529</name>
</gene>
<proteinExistence type="predicted"/>
<protein>
    <recommendedName>
        <fullName evidence="1">Ig-like domain-containing protein</fullName>
    </recommendedName>
</protein>
<evidence type="ECO:0000313" key="3">
    <source>
        <dbReference type="Proteomes" id="UP000235965"/>
    </source>
</evidence>
<dbReference type="AlphaFoldDB" id="A0A2J7Q2I3"/>
<sequence length="149" mass="16621">MLRTFAGRLTWSRILSAAPEVMIVDEEGRPLHDKYYEAESTIQLSCIVRHVAMTSSVVSWLHGDRMLNYDTTRGGISVKTDLMEEGANSSLSVARVNKTDSGNYTCSISPTEFATVTVHVLNGEFIRMRIVHRDGSSFITCSNRYNIIG</sequence>
<dbReference type="OrthoDB" id="6354602at2759"/>
<dbReference type="PANTHER" id="PTHR23279">
    <property type="entry name" value="DEFECTIVE PROBOSCIS EXTENSION RESPONSE DPR -RELATED"/>
    <property type="match status" value="1"/>
</dbReference>
<dbReference type="Gene3D" id="2.60.40.10">
    <property type="entry name" value="Immunoglobulins"/>
    <property type="match status" value="1"/>
</dbReference>
<comment type="caution">
    <text evidence="2">The sequence shown here is derived from an EMBL/GenBank/DDBJ whole genome shotgun (WGS) entry which is preliminary data.</text>
</comment>
<dbReference type="InParanoid" id="A0A2J7Q2I3"/>
<dbReference type="SUPFAM" id="SSF48726">
    <property type="entry name" value="Immunoglobulin"/>
    <property type="match status" value="1"/>
</dbReference>
<dbReference type="GO" id="GO:0032589">
    <property type="term" value="C:neuron projection membrane"/>
    <property type="evidence" value="ECO:0007669"/>
    <property type="project" value="TreeGrafter"/>
</dbReference>
<dbReference type="InterPro" id="IPR036179">
    <property type="entry name" value="Ig-like_dom_sf"/>
</dbReference>
<accession>A0A2J7Q2I3</accession>
<dbReference type="EMBL" id="NEVH01019370">
    <property type="protein sequence ID" value="PNF22798.1"/>
    <property type="molecule type" value="Genomic_DNA"/>
</dbReference>
<feature type="domain" description="Ig-like" evidence="1">
    <location>
        <begin position="19"/>
        <end position="117"/>
    </location>
</feature>
<dbReference type="PROSITE" id="PS50835">
    <property type="entry name" value="IG_LIKE"/>
    <property type="match status" value="1"/>
</dbReference>
<dbReference type="SMART" id="SM00409">
    <property type="entry name" value="IG"/>
    <property type="match status" value="1"/>
</dbReference>
<dbReference type="PANTHER" id="PTHR23279:SF12">
    <property type="entry name" value="DEFECTIVE PROBOSCIS EXTENSION RESPONSE 14, ISOFORM A-RELATED"/>
    <property type="match status" value="1"/>
</dbReference>
<dbReference type="STRING" id="105785.A0A2J7Q2I3"/>